<name>R0LR21_ANAPL</name>
<feature type="chain" id="PRO_5004344868" evidence="1">
    <location>
        <begin position="28"/>
        <end position="280"/>
    </location>
</feature>
<dbReference type="AlphaFoldDB" id="R0LR21"/>
<protein>
    <submittedName>
        <fullName evidence="2">Uncharacterized protein</fullName>
    </submittedName>
</protein>
<evidence type="ECO:0000313" key="3">
    <source>
        <dbReference type="Proteomes" id="UP000296049"/>
    </source>
</evidence>
<accession>R0LR21</accession>
<dbReference type="EMBL" id="KB742808">
    <property type="protein sequence ID" value="EOB04190.1"/>
    <property type="molecule type" value="Genomic_DNA"/>
</dbReference>
<reference evidence="3" key="1">
    <citation type="journal article" date="2013" name="Nat. Genet.">
        <title>The duck genome and transcriptome provide insight into an avian influenza virus reservoir species.</title>
        <authorList>
            <person name="Huang Y."/>
            <person name="Li Y."/>
            <person name="Burt D.W."/>
            <person name="Chen H."/>
            <person name="Zhang Y."/>
            <person name="Qian W."/>
            <person name="Kim H."/>
            <person name="Gan S."/>
            <person name="Zhao Y."/>
            <person name="Li J."/>
            <person name="Yi K."/>
            <person name="Feng H."/>
            <person name="Zhu P."/>
            <person name="Li B."/>
            <person name="Liu Q."/>
            <person name="Fairley S."/>
            <person name="Magor K.E."/>
            <person name="Du Z."/>
            <person name="Hu X."/>
            <person name="Goodman L."/>
            <person name="Tafer H."/>
            <person name="Vignal A."/>
            <person name="Lee T."/>
            <person name="Kim K.W."/>
            <person name="Sheng Z."/>
            <person name="An Y."/>
            <person name="Searle S."/>
            <person name="Herrero J."/>
            <person name="Groenen M.A."/>
            <person name="Crooijmans R.P."/>
            <person name="Faraut T."/>
            <person name="Cai Q."/>
            <person name="Webster R.G."/>
            <person name="Aldridge J.R."/>
            <person name="Warren W.C."/>
            <person name="Bartschat S."/>
            <person name="Kehr S."/>
            <person name="Marz M."/>
            <person name="Stadler P.F."/>
            <person name="Smith J."/>
            <person name="Kraus R.H."/>
            <person name="Zhao Y."/>
            <person name="Ren L."/>
            <person name="Fei J."/>
            <person name="Morisson M."/>
            <person name="Kaiser P."/>
            <person name="Griffin D.K."/>
            <person name="Rao M."/>
            <person name="Pitel F."/>
            <person name="Wang J."/>
            <person name="Li N."/>
        </authorList>
    </citation>
    <scope>NUCLEOTIDE SEQUENCE [LARGE SCALE GENOMIC DNA]</scope>
</reference>
<dbReference type="Proteomes" id="UP000296049">
    <property type="component" value="Unassembled WGS sequence"/>
</dbReference>
<keyword evidence="3" id="KW-1185">Reference proteome</keyword>
<evidence type="ECO:0000313" key="2">
    <source>
        <dbReference type="EMBL" id="EOB04190.1"/>
    </source>
</evidence>
<evidence type="ECO:0000256" key="1">
    <source>
        <dbReference type="SAM" id="SignalP"/>
    </source>
</evidence>
<sequence>MCEFQPPVSLTTAHWWIFCWIDAVLRAGENYDISYTTAFEVTVQKVLLEKEDIPLGSLHWSLSDTTCFDPKLHVALVKFKQFISHQLPHWVTVRNCVPLSVQEDWRGERGTKNQLVAGNQFRQITAAAWGSKPVLLPPVYLRDTFRVSSCCCQCFTEPAEMGCSEAAQKELWGTGRRGPYLPVDTSRIHSCVSTTHSNSSQAAKLLFFACFATGQAVKFRDAIALWNLLLWGVDSLHAGCLNIAPREICIRMICKRVLEQAKCPKYLSGLRNPLKLCAIG</sequence>
<gene>
    <name evidence="2" type="ORF">Anapl_00154</name>
</gene>
<organism evidence="2 3">
    <name type="scientific">Anas platyrhynchos</name>
    <name type="common">Mallard</name>
    <name type="synonym">Anas boschas</name>
    <dbReference type="NCBI Taxonomy" id="8839"/>
    <lineage>
        <taxon>Eukaryota</taxon>
        <taxon>Metazoa</taxon>
        <taxon>Chordata</taxon>
        <taxon>Craniata</taxon>
        <taxon>Vertebrata</taxon>
        <taxon>Euteleostomi</taxon>
        <taxon>Archelosauria</taxon>
        <taxon>Archosauria</taxon>
        <taxon>Dinosauria</taxon>
        <taxon>Saurischia</taxon>
        <taxon>Theropoda</taxon>
        <taxon>Coelurosauria</taxon>
        <taxon>Aves</taxon>
        <taxon>Neognathae</taxon>
        <taxon>Galloanserae</taxon>
        <taxon>Anseriformes</taxon>
        <taxon>Anatidae</taxon>
        <taxon>Anatinae</taxon>
        <taxon>Anas</taxon>
    </lineage>
</organism>
<keyword evidence="1" id="KW-0732">Signal</keyword>
<feature type="signal peptide" evidence="1">
    <location>
        <begin position="1"/>
        <end position="27"/>
    </location>
</feature>
<proteinExistence type="predicted"/>